<accession>A0A7R8W2Q7</accession>
<keyword evidence="5" id="KW-0479">Metal-binding</keyword>
<keyword evidence="4" id="KW-0326">Glycosidase</keyword>
<feature type="binding site" evidence="5">
    <location>
        <position position="420"/>
    </location>
    <ligand>
        <name>Zn(2+)</name>
        <dbReference type="ChEBI" id="CHEBI:29105"/>
        <label>2</label>
    </ligand>
</feature>
<keyword evidence="6" id="KW-1015">Disulfide bond</keyword>
<organism evidence="7">
    <name type="scientific">Cyprideis torosa</name>
    <dbReference type="NCBI Taxonomy" id="163714"/>
    <lineage>
        <taxon>Eukaryota</taxon>
        <taxon>Metazoa</taxon>
        <taxon>Ecdysozoa</taxon>
        <taxon>Arthropoda</taxon>
        <taxon>Crustacea</taxon>
        <taxon>Oligostraca</taxon>
        <taxon>Ostracoda</taxon>
        <taxon>Podocopa</taxon>
        <taxon>Podocopida</taxon>
        <taxon>Cytherocopina</taxon>
        <taxon>Cytheroidea</taxon>
        <taxon>Cytherideidae</taxon>
        <taxon>Cyprideis</taxon>
    </lineage>
</organism>
<evidence type="ECO:0000313" key="7">
    <source>
        <dbReference type="EMBL" id="CAD7223728.1"/>
    </source>
</evidence>
<keyword evidence="2 4" id="KW-0378">Hydrolase</keyword>
<feature type="binding site" evidence="5">
    <location>
        <position position="312"/>
    </location>
    <ligand>
        <name>Zn(2+)</name>
        <dbReference type="ChEBI" id="CHEBI:29105"/>
        <label>2</label>
    </ligand>
</feature>
<keyword evidence="5" id="KW-0862">Zinc</keyword>
<dbReference type="InterPro" id="IPR011160">
    <property type="entry name" value="Sphingomy_PDE"/>
</dbReference>
<feature type="binding site" evidence="5">
    <location>
        <position position="279"/>
    </location>
    <ligand>
        <name>Zn(2+)</name>
        <dbReference type="ChEBI" id="CHEBI:29105"/>
        <label>1</label>
    </ligand>
</feature>
<evidence type="ECO:0000256" key="2">
    <source>
        <dbReference type="ARBA" id="ARBA00022801"/>
    </source>
</evidence>
<dbReference type="CDD" id="cd00842">
    <property type="entry name" value="MPP_ASMase"/>
    <property type="match status" value="1"/>
</dbReference>
<dbReference type="InterPro" id="IPR029052">
    <property type="entry name" value="Metallo-depent_PP-like"/>
</dbReference>
<comment type="similarity">
    <text evidence="1 4">Belongs to the acid sphingomyelinase family.</text>
</comment>
<dbReference type="GO" id="GO:0016798">
    <property type="term" value="F:hydrolase activity, acting on glycosyl bonds"/>
    <property type="evidence" value="ECO:0007669"/>
    <property type="project" value="UniProtKB-KW"/>
</dbReference>
<dbReference type="Pfam" id="PF00149">
    <property type="entry name" value="Metallophos"/>
    <property type="match status" value="1"/>
</dbReference>
<dbReference type="SUPFAM" id="SSF56300">
    <property type="entry name" value="Metallo-dependent phosphatases"/>
    <property type="match status" value="1"/>
</dbReference>
<feature type="binding site" evidence="5">
    <location>
        <position position="279"/>
    </location>
    <ligand>
        <name>Zn(2+)</name>
        <dbReference type="ChEBI" id="CHEBI:29105"/>
        <label>2</label>
    </ligand>
</feature>
<dbReference type="PIRSF" id="PIRSF000948">
    <property type="entry name" value="Sphingomy_PDE"/>
    <property type="match status" value="1"/>
</dbReference>
<feature type="binding site" evidence="5">
    <location>
        <position position="210"/>
    </location>
    <ligand>
        <name>Zn(2+)</name>
        <dbReference type="ChEBI" id="CHEBI:29105"/>
        <label>1</label>
    </ligand>
</feature>
<dbReference type="GO" id="GO:0016020">
    <property type="term" value="C:membrane"/>
    <property type="evidence" value="ECO:0007669"/>
    <property type="project" value="GOC"/>
</dbReference>
<dbReference type="EMBL" id="OB660246">
    <property type="protein sequence ID" value="CAD7223728.1"/>
    <property type="molecule type" value="Genomic_DNA"/>
</dbReference>
<dbReference type="PANTHER" id="PTHR10340:SF34">
    <property type="entry name" value="SPHINGOMYELIN PHOSPHODIESTERASE"/>
    <property type="match status" value="1"/>
</dbReference>
<feature type="binding site" evidence="5">
    <location>
        <position position="454"/>
    </location>
    <ligand>
        <name>Zn(2+)</name>
        <dbReference type="ChEBI" id="CHEBI:29105"/>
        <label>2</label>
    </ligand>
</feature>
<keyword evidence="3" id="KW-0325">Glycoprotein</keyword>
<comment type="catalytic activity">
    <reaction evidence="4">
        <text>a sphingomyelin + H2O = phosphocholine + an N-acylsphing-4-enine + H(+)</text>
        <dbReference type="Rhea" id="RHEA:19253"/>
        <dbReference type="ChEBI" id="CHEBI:15377"/>
        <dbReference type="ChEBI" id="CHEBI:15378"/>
        <dbReference type="ChEBI" id="CHEBI:17636"/>
        <dbReference type="ChEBI" id="CHEBI:52639"/>
        <dbReference type="ChEBI" id="CHEBI:295975"/>
        <dbReference type="EC" id="3.1.4.12"/>
    </reaction>
</comment>
<sequence length="596" mass="67684">MSHFVLLVLASLLQACLQPTTARKATPEEIEDVRKELGKVMGNQFFADMLLSGPVFKSLEEYFNSETSHEKQQVSEGIFSNHSFCKTCRGLAPFVPVLATLLPDSSSKLVVQLMCRILEPEGSICVPTLSQLALPLLEVQRNSEGGLNGEYACWAISNTKCLTKQSAPNLLWDETEKNLVRTKRTLDASQNLKGRADAVDYKVIHLTDIHIDPEYETRTYGERKIGICTEPTNSQESEIVMGEFGYWEACGLPEKTFKSLVDHIKDVHHDASYIIETGDSPGESHDLSLYQRMKDYLAQNLPNIPIYPVIGNHDALPVNQFPPPSAKTSNPVNWLYKAAAKRWTENWLPPSARPSVEWTGVYVVHLPNNFRIITINTLYCFKLNWWVYTTTPDPGKQLERLRDELQAAEDAGDLVHIVGHVAPATPDCIPVWFHHYAKLVDRYSDTIRGEFYGHHHAHVFNVVHTDRDPNNRNSAKSVAFLGPSMHTLTALNPAYTVYTIDGNTKRVKDIEVWYLDIEEADRTGVPNWKKLYDFRSVFGAVPSHPQQWHDFVQQLKRNEGLMRVLYNLSMRGHSKSTYSPEKANDLLEYMEGYDKH</sequence>
<dbReference type="EC" id="3.1.4.12" evidence="4"/>
<feature type="binding site" evidence="5">
    <location>
        <position position="208"/>
    </location>
    <ligand>
        <name>Zn(2+)</name>
        <dbReference type="ChEBI" id="CHEBI:29105"/>
        <label>1</label>
    </ligand>
</feature>
<dbReference type="GO" id="GO:0046872">
    <property type="term" value="F:metal ion binding"/>
    <property type="evidence" value="ECO:0007669"/>
    <property type="project" value="UniProtKB-KW"/>
</dbReference>
<gene>
    <name evidence="7" type="ORF">CTOB1V02_LOCUS1708</name>
</gene>
<evidence type="ECO:0000256" key="5">
    <source>
        <dbReference type="PIRSR" id="PIRSR000948-1"/>
    </source>
</evidence>
<dbReference type="InterPro" id="IPR004843">
    <property type="entry name" value="Calcineurin-like_PHP"/>
</dbReference>
<dbReference type="AlphaFoldDB" id="A0A7R8W2Q7"/>
<evidence type="ECO:0000256" key="3">
    <source>
        <dbReference type="ARBA" id="ARBA00023180"/>
    </source>
</evidence>
<dbReference type="InterPro" id="IPR041805">
    <property type="entry name" value="ASMase/PPN1_MPP"/>
</dbReference>
<dbReference type="OrthoDB" id="282973at2759"/>
<comment type="function">
    <text evidence="4">Converts sphingomyelin to ceramide.</text>
</comment>
<evidence type="ECO:0000256" key="1">
    <source>
        <dbReference type="ARBA" id="ARBA00008234"/>
    </source>
</evidence>
<proteinExistence type="inferred from homology"/>
<evidence type="ECO:0000256" key="6">
    <source>
        <dbReference type="PIRSR" id="PIRSR000948-2"/>
    </source>
</evidence>
<dbReference type="Gene3D" id="3.60.21.10">
    <property type="match status" value="1"/>
</dbReference>
<reference evidence="7" key="1">
    <citation type="submission" date="2020-11" db="EMBL/GenBank/DDBJ databases">
        <authorList>
            <person name="Tran Van P."/>
        </authorList>
    </citation>
    <scope>NUCLEOTIDE SEQUENCE</scope>
</reference>
<feature type="disulfide bond" evidence="6">
    <location>
        <begin position="115"/>
        <end position="125"/>
    </location>
</feature>
<feature type="disulfide bond" evidence="6">
    <location>
        <begin position="85"/>
        <end position="161"/>
    </location>
</feature>
<feature type="binding site" evidence="5">
    <location>
        <position position="456"/>
    </location>
    <ligand>
        <name>Zn(2+)</name>
        <dbReference type="ChEBI" id="CHEBI:29105"/>
        <label>1</label>
    </ligand>
</feature>
<feature type="disulfide bond" evidence="6">
    <location>
        <begin position="380"/>
        <end position="428"/>
    </location>
</feature>
<name>A0A7R8W2Q7_9CRUS</name>
<protein>
    <recommendedName>
        <fullName evidence="4">Sphingomyelin phosphodiesterase</fullName>
        <ecNumber evidence="4">3.1.4.12</ecNumber>
    </recommendedName>
</protein>
<feature type="disulfide bond" evidence="6">
    <location>
        <begin position="88"/>
        <end position="153"/>
    </location>
</feature>
<dbReference type="GO" id="GO:0006685">
    <property type="term" value="P:sphingomyelin catabolic process"/>
    <property type="evidence" value="ECO:0007669"/>
    <property type="project" value="UniProtKB-UniRule"/>
</dbReference>
<dbReference type="GO" id="GO:0005615">
    <property type="term" value="C:extracellular space"/>
    <property type="evidence" value="ECO:0007669"/>
    <property type="project" value="TreeGrafter"/>
</dbReference>
<dbReference type="PANTHER" id="PTHR10340">
    <property type="entry name" value="SPHINGOMYELIN PHOSPHODIESTERASE"/>
    <property type="match status" value="1"/>
</dbReference>
<comment type="cofactor">
    <cofactor evidence="5">
        <name>Zn(2+)</name>
        <dbReference type="ChEBI" id="CHEBI:29105"/>
    </cofactor>
    <text evidence="5">Binds 2 Zn(2+) ions per subunit.</text>
</comment>
<dbReference type="GO" id="GO:0004767">
    <property type="term" value="F:sphingomyelin phosphodiesterase activity"/>
    <property type="evidence" value="ECO:0007669"/>
    <property type="project" value="UniProtKB-UniRule"/>
</dbReference>
<evidence type="ECO:0000256" key="4">
    <source>
        <dbReference type="PIRNR" id="PIRNR000948"/>
    </source>
</evidence>